<evidence type="ECO:0000313" key="3">
    <source>
        <dbReference type="EMBL" id="KAF2598762.1"/>
    </source>
</evidence>
<dbReference type="EMBL" id="QGKW02000717">
    <property type="protein sequence ID" value="KAF2598762.1"/>
    <property type="molecule type" value="Genomic_DNA"/>
</dbReference>
<evidence type="ECO:0000256" key="1">
    <source>
        <dbReference type="SAM" id="MobiDB-lite"/>
    </source>
</evidence>
<reference evidence="3" key="1">
    <citation type="submission" date="2019-12" db="EMBL/GenBank/DDBJ databases">
        <title>Genome sequencing and annotation of Brassica cretica.</title>
        <authorList>
            <person name="Studholme D.J."/>
            <person name="Sarris P.F."/>
        </authorList>
    </citation>
    <scope>NUCLEOTIDE SEQUENCE</scope>
    <source>
        <strain evidence="3">PFS-001/15</strain>
        <tissue evidence="3">Leaf</tissue>
    </source>
</reference>
<keyword evidence="2" id="KW-1133">Transmembrane helix</keyword>
<name>A0A8S9KXK7_BRACR</name>
<feature type="region of interest" description="Disordered" evidence="1">
    <location>
        <begin position="1"/>
        <end position="42"/>
    </location>
</feature>
<keyword evidence="2" id="KW-0472">Membrane</keyword>
<dbReference type="AlphaFoldDB" id="A0A8S9KXK7"/>
<evidence type="ECO:0000256" key="2">
    <source>
        <dbReference type="SAM" id="Phobius"/>
    </source>
</evidence>
<proteinExistence type="predicted"/>
<keyword evidence="2" id="KW-0812">Transmembrane</keyword>
<accession>A0A8S9KXK7</accession>
<feature type="compositionally biased region" description="Polar residues" evidence="1">
    <location>
        <begin position="1"/>
        <end position="10"/>
    </location>
</feature>
<feature type="transmembrane region" description="Helical" evidence="2">
    <location>
        <begin position="102"/>
        <end position="127"/>
    </location>
</feature>
<sequence length="137" mass="14774">MSKRTGSSIPLTVEKVKSKRRMDSPISKSDSSSDPHDETEHNLLAPAPLSYAPLIPPLITYALESIGVALSRQASLRRDIASVIPFPRTSRRDVLRFSEHKIVAMFSGQALGLGAGGMCSIGALPLWSLAFGRSTQL</sequence>
<gene>
    <name evidence="3" type="ORF">F2Q68_00009615</name>
</gene>
<feature type="compositionally biased region" description="Basic and acidic residues" evidence="1">
    <location>
        <begin position="31"/>
        <end position="41"/>
    </location>
</feature>
<dbReference type="Proteomes" id="UP000712281">
    <property type="component" value="Unassembled WGS sequence"/>
</dbReference>
<organism evidence="3 4">
    <name type="scientific">Brassica cretica</name>
    <name type="common">Mustard</name>
    <dbReference type="NCBI Taxonomy" id="69181"/>
    <lineage>
        <taxon>Eukaryota</taxon>
        <taxon>Viridiplantae</taxon>
        <taxon>Streptophyta</taxon>
        <taxon>Embryophyta</taxon>
        <taxon>Tracheophyta</taxon>
        <taxon>Spermatophyta</taxon>
        <taxon>Magnoliopsida</taxon>
        <taxon>eudicotyledons</taxon>
        <taxon>Gunneridae</taxon>
        <taxon>Pentapetalae</taxon>
        <taxon>rosids</taxon>
        <taxon>malvids</taxon>
        <taxon>Brassicales</taxon>
        <taxon>Brassicaceae</taxon>
        <taxon>Brassiceae</taxon>
        <taxon>Brassica</taxon>
    </lineage>
</organism>
<evidence type="ECO:0000313" key="4">
    <source>
        <dbReference type="Proteomes" id="UP000712281"/>
    </source>
</evidence>
<comment type="caution">
    <text evidence="3">The sequence shown here is derived from an EMBL/GenBank/DDBJ whole genome shotgun (WGS) entry which is preliminary data.</text>
</comment>
<protein>
    <submittedName>
        <fullName evidence="3">Uncharacterized protein</fullName>
    </submittedName>
</protein>